<evidence type="ECO:0000256" key="2">
    <source>
        <dbReference type="SAM" id="SignalP"/>
    </source>
</evidence>
<keyword evidence="4" id="KW-1185">Reference proteome</keyword>
<name>A0ABT5KLA5_9BURK</name>
<feature type="compositionally biased region" description="Low complexity" evidence="1">
    <location>
        <begin position="161"/>
        <end position="188"/>
    </location>
</feature>
<proteinExistence type="predicted"/>
<dbReference type="Proteomes" id="UP001219862">
    <property type="component" value="Unassembled WGS sequence"/>
</dbReference>
<feature type="region of interest" description="Disordered" evidence="1">
    <location>
        <begin position="111"/>
        <end position="254"/>
    </location>
</feature>
<feature type="compositionally biased region" description="Basic and acidic residues" evidence="1">
    <location>
        <begin position="140"/>
        <end position="160"/>
    </location>
</feature>
<evidence type="ECO:0000313" key="3">
    <source>
        <dbReference type="EMBL" id="MDC8783646.1"/>
    </source>
</evidence>
<evidence type="ECO:0000313" key="4">
    <source>
        <dbReference type="Proteomes" id="UP001219862"/>
    </source>
</evidence>
<comment type="caution">
    <text evidence="3">The sequence shown here is derived from an EMBL/GenBank/DDBJ whole genome shotgun (WGS) entry which is preliminary data.</text>
</comment>
<dbReference type="RefSeq" id="WP_273594772.1">
    <property type="nucleotide sequence ID" value="NZ_JAQQXS010000001.1"/>
</dbReference>
<keyword evidence="2" id="KW-0732">Signal</keyword>
<feature type="compositionally biased region" description="Basic and acidic residues" evidence="1">
    <location>
        <begin position="189"/>
        <end position="204"/>
    </location>
</feature>
<evidence type="ECO:0000256" key="1">
    <source>
        <dbReference type="SAM" id="MobiDB-lite"/>
    </source>
</evidence>
<feature type="chain" id="PRO_5046980532" evidence="2">
    <location>
        <begin position="32"/>
        <end position="254"/>
    </location>
</feature>
<feature type="signal peptide" evidence="2">
    <location>
        <begin position="1"/>
        <end position="31"/>
    </location>
</feature>
<accession>A0ABT5KLA5</accession>
<reference evidence="3 4" key="1">
    <citation type="submission" date="2022-10" db="EMBL/GenBank/DDBJ databases">
        <title>paucibacter sp. hw8 Genome sequencing.</title>
        <authorList>
            <person name="Park S."/>
        </authorList>
    </citation>
    <scope>NUCLEOTIDE SEQUENCE [LARGE SCALE GENOMIC DNA]</scope>
    <source>
        <strain evidence="4">hw8</strain>
    </source>
</reference>
<organism evidence="3 4">
    <name type="scientific">Roseateles koreensis</name>
    <dbReference type="NCBI Taxonomy" id="2987526"/>
    <lineage>
        <taxon>Bacteria</taxon>
        <taxon>Pseudomonadati</taxon>
        <taxon>Pseudomonadota</taxon>
        <taxon>Betaproteobacteria</taxon>
        <taxon>Burkholderiales</taxon>
        <taxon>Sphaerotilaceae</taxon>
        <taxon>Roseateles</taxon>
    </lineage>
</organism>
<gene>
    <name evidence="3" type="ORF">PRZ01_00380</name>
</gene>
<sequence>MYLTLQRSGVRQGAGRWLALAVWMSATSSWAADSLGAETESAALKRQRNEIEARFATESQACETHFVVTSCLDDARKRRETAIRPLLDREETLATAERKAKALAQREAVLQRQRDFATQEGERRTESLRAPPPVASPPLRELRGPREATQDLRARDEAKATESAQRQQEAQARALQTQQRQQAMQAHEAQVRARNAERLKKLSDKPLTGKLPIPSPAELAAASRSGAPSAATAGTGASSAPATTPSGGAGPAKR</sequence>
<dbReference type="EMBL" id="JAQQXS010000001">
    <property type="protein sequence ID" value="MDC8783646.1"/>
    <property type="molecule type" value="Genomic_DNA"/>
</dbReference>
<protein>
    <submittedName>
        <fullName evidence="3">Uncharacterized protein</fullName>
    </submittedName>
</protein>
<feature type="compositionally biased region" description="Low complexity" evidence="1">
    <location>
        <begin position="220"/>
        <end position="246"/>
    </location>
</feature>
<feature type="compositionally biased region" description="Basic and acidic residues" evidence="1">
    <location>
        <begin position="112"/>
        <end position="127"/>
    </location>
</feature>